<feature type="domain" description="Helicase C-terminal" evidence="9">
    <location>
        <begin position="386"/>
        <end position="586"/>
    </location>
</feature>
<comment type="function">
    <text evidence="6">RNA helicase.</text>
</comment>
<dbReference type="InterPro" id="IPR014001">
    <property type="entry name" value="Helicase_ATP-bd"/>
</dbReference>
<reference evidence="10 11" key="1">
    <citation type="journal article" date="2017" name="BMC Genomics">
        <title>Whole-genome assembly of Babesia ovata and comparative genomics between closely related pathogens.</title>
        <authorList>
            <person name="Yamagishi J."/>
            <person name="Asada M."/>
            <person name="Hakimi H."/>
            <person name="Tanaka T.Q."/>
            <person name="Sugimoto C."/>
            <person name="Kawazu S."/>
        </authorList>
    </citation>
    <scope>NUCLEOTIDE SEQUENCE [LARGE SCALE GENOMIC DNA]</scope>
    <source>
        <strain evidence="10 11">Miyake</strain>
    </source>
</reference>
<dbReference type="CDD" id="cd00268">
    <property type="entry name" value="DEADc"/>
    <property type="match status" value="1"/>
</dbReference>
<dbReference type="GO" id="GO:0016887">
    <property type="term" value="F:ATP hydrolysis activity"/>
    <property type="evidence" value="ECO:0007669"/>
    <property type="project" value="RHEA"/>
</dbReference>
<feature type="compositionally biased region" description="Low complexity" evidence="7">
    <location>
        <begin position="51"/>
        <end position="61"/>
    </location>
</feature>
<dbReference type="Proteomes" id="UP000236319">
    <property type="component" value="Unassembled WGS sequence"/>
</dbReference>
<dbReference type="GO" id="GO:0003724">
    <property type="term" value="F:RNA helicase activity"/>
    <property type="evidence" value="ECO:0007669"/>
    <property type="project" value="UniProtKB-EC"/>
</dbReference>
<dbReference type="PROSITE" id="PS51192">
    <property type="entry name" value="HELICASE_ATP_BIND_1"/>
    <property type="match status" value="1"/>
</dbReference>
<dbReference type="GO" id="GO:0003723">
    <property type="term" value="F:RNA binding"/>
    <property type="evidence" value="ECO:0007669"/>
    <property type="project" value="UniProtKB-UniRule"/>
</dbReference>
<comment type="domain">
    <text evidence="6">The Q motif is unique to and characteristic of the DEAD box family of RNA helicases and controls ATP binding and hydrolysis.</text>
</comment>
<dbReference type="PROSITE" id="PS51194">
    <property type="entry name" value="HELICASE_CTER"/>
    <property type="match status" value="1"/>
</dbReference>
<dbReference type="InterPro" id="IPR000629">
    <property type="entry name" value="RNA-helicase_DEAD-box_CS"/>
</dbReference>
<organism evidence="10 11">
    <name type="scientific">Babesia ovata</name>
    <dbReference type="NCBI Taxonomy" id="189622"/>
    <lineage>
        <taxon>Eukaryota</taxon>
        <taxon>Sar</taxon>
        <taxon>Alveolata</taxon>
        <taxon>Apicomplexa</taxon>
        <taxon>Aconoidasida</taxon>
        <taxon>Piroplasmida</taxon>
        <taxon>Babesiidae</taxon>
        <taxon>Babesia</taxon>
    </lineage>
</organism>
<keyword evidence="1 6" id="KW-0547">Nucleotide-binding</keyword>
<dbReference type="Pfam" id="PF13959">
    <property type="entry name" value="CTE_SPB4"/>
    <property type="match status" value="1"/>
</dbReference>
<name>A0A2H6K7X2_9APIC</name>
<comment type="catalytic activity">
    <reaction evidence="6">
        <text>ATP + H2O = ADP + phosphate + H(+)</text>
        <dbReference type="Rhea" id="RHEA:13065"/>
        <dbReference type="ChEBI" id="CHEBI:15377"/>
        <dbReference type="ChEBI" id="CHEBI:15378"/>
        <dbReference type="ChEBI" id="CHEBI:30616"/>
        <dbReference type="ChEBI" id="CHEBI:43474"/>
        <dbReference type="ChEBI" id="CHEBI:456216"/>
        <dbReference type="EC" id="3.6.4.13"/>
    </reaction>
</comment>
<keyword evidence="2 6" id="KW-0378">Hydrolase</keyword>
<evidence type="ECO:0000256" key="7">
    <source>
        <dbReference type="SAM" id="MobiDB-lite"/>
    </source>
</evidence>
<feature type="compositionally biased region" description="Basic residues" evidence="7">
    <location>
        <begin position="91"/>
        <end position="100"/>
    </location>
</feature>
<evidence type="ECO:0000256" key="4">
    <source>
        <dbReference type="ARBA" id="ARBA00022840"/>
    </source>
</evidence>
<dbReference type="AlphaFoldDB" id="A0A2H6K7X2"/>
<dbReference type="SMART" id="SM01178">
    <property type="entry name" value="DUF4217"/>
    <property type="match status" value="1"/>
</dbReference>
<protein>
    <recommendedName>
        <fullName evidence="6">ATP-dependent RNA helicase</fullName>
        <ecNumber evidence="6">3.6.4.13</ecNumber>
    </recommendedName>
</protein>
<keyword evidence="5 6" id="KW-0694">RNA-binding</keyword>
<dbReference type="SMART" id="SM00487">
    <property type="entry name" value="DEXDc"/>
    <property type="match status" value="1"/>
</dbReference>
<dbReference type="Gene3D" id="3.40.50.300">
    <property type="entry name" value="P-loop containing nucleotide triphosphate hydrolases"/>
    <property type="match status" value="2"/>
</dbReference>
<dbReference type="GeneID" id="39872872"/>
<feature type="compositionally biased region" description="Basic and acidic residues" evidence="7">
    <location>
        <begin position="843"/>
        <end position="853"/>
    </location>
</feature>
<feature type="region of interest" description="Disordered" evidence="7">
    <location>
        <begin position="728"/>
        <end position="764"/>
    </location>
</feature>
<comment type="caution">
    <text evidence="10">The sequence shown here is derived from an EMBL/GenBank/DDBJ whole genome shotgun (WGS) entry which is preliminary data.</text>
</comment>
<feature type="compositionally biased region" description="Basic and acidic residues" evidence="7">
    <location>
        <begin position="62"/>
        <end position="72"/>
    </location>
</feature>
<keyword evidence="4 6" id="KW-0067">ATP-binding</keyword>
<dbReference type="VEuPathDB" id="PiroplasmaDB:BOVATA_005950"/>
<dbReference type="InterPro" id="IPR011545">
    <property type="entry name" value="DEAD/DEAH_box_helicase_dom"/>
</dbReference>
<dbReference type="CDD" id="cd18787">
    <property type="entry name" value="SF2_C_DEAD"/>
    <property type="match status" value="1"/>
</dbReference>
<feature type="region of interest" description="Disordered" evidence="7">
    <location>
        <begin position="48"/>
        <end position="113"/>
    </location>
</feature>
<evidence type="ECO:0000256" key="3">
    <source>
        <dbReference type="ARBA" id="ARBA00022806"/>
    </source>
</evidence>
<dbReference type="Pfam" id="PF00270">
    <property type="entry name" value="DEAD"/>
    <property type="match status" value="1"/>
</dbReference>
<feature type="region of interest" description="Disordered" evidence="7">
    <location>
        <begin position="801"/>
        <end position="853"/>
    </location>
</feature>
<dbReference type="InterPro" id="IPR044742">
    <property type="entry name" value="DEAD/DEAH_RhlB"/>
</dbReference>
<evidence type="ECO:0000313" key="11">
    <source>
        <dbReference type="Proteomes" id="UP000236319"/>
    </source>
</evidence>
<dbReference type="PROSITE" id="PS00039">
    <property type="entry name" value="DEAD_ATP_HELICASE"/>
    <property type="match status" value="1"/>
</dbReference>
<evidence type="ECO:0000259" key="9">
    <source>
        <dbReference type="PROSITE" id="PS51194"/>
    </source>
</evidence>
<keyword evidence="3 6" id="KW-0347">Helicase</keyword>
<evidence type="ECO:0000256" key="2">
    <source>
        <dbReference type="ARBA" id="ARBA00022801"/>
    </source>
</evidence>
<dbReference type="GO" id="GO:0005524">
    <property type="term" value="F:ATP binding"/>
    <property type="evidence" value="ECO:0007669"/>
    <property type="project" value="UniProtKB-UniRule"/>
</dbReference>
<evidence type="ECO:0000313" key="10">
    <source>
        <dbReference type="EMBL" id="GBE59102.1"/>
    </source>
</evidence>
<evidence type="ECO:0000256" key="1">
    <source>
        <dbReference type="ARBA" id="ARBA00022741"/>
    </source>
</evidence>
<proteinExistence type="inferred from homology"/>
<dbReference type="EMBL" id="BDSA01000001">
    <property type="protein sequence ID" value="GBE59102.1"/>
    <property type="molecule type" value="Genomic_DNA"/>
</dbReference>
<accession>A0A2H6K7X2</accession>
<dbReference type="InterPro" id="IPR025313">
    <property type="entry name" value="SPB4-like_CTE"/>
</dbReference>
<dbReference type="PANTHER" id="PTHR24031">
    <property type="entry name" value="RNA HELICASE"/>
    <property type="match status" value="1"/>
</dbReference>
<keyword evidence="11" id="KW-1185">Reference proteome</keyword>
<feature type="domain" description="Helicase ATP-binding" evidence="8">
    <location>
        <begin position="146"/>
        <end position="347"/>
    </location>
</feature>
<dbReference type="SMART" id="SM00490">
    <property type="entry name" value="HELICc"/>
    <property type="match status" value="1"/>
</dbReference>
<evidence type="ECO:0000256" key="6">
    <source>
        <dbReference type="RuleBase" id="RU365068"/>
    </source>
</evidence>
<evidence type="ECO:0000259" key="8">
    <source>
        <dbReference type="PROSITE" id="PS51192"/>
    </source>
</evidence>
<evidence type="ECO:0000256" key="5">
    <source>
        <dbReference type="ARBA" id="ARBA00022884"/>
    </source>
</evidence>
<dbReference type="OrthoDB" id="7396459at2759"/>
<dbReference type="SUPFAM" id="SSF52540">
    <property type="entry name" value="P-loop containing nucleoside triphosphate hydrolases"/>
    <property type="match status" value="2"/>
</dbReference>
<dbReference type="InterPro" id="IPR001650">
    <property type="entry name" value="Helicase_C-like"/>
</dbReference>
<dbReference type="EC" id="3.6.4.13" evidence="6"/>
<dbReference type="InterPro" id="IPR027417">
    <property type="entry name" value="P-loop_NTPase"/>
</dbReference>
<dbReference type="RefSeq" id="XP_028865345.1">
    <property type="nucleotide sequence ID" value="XM_029009512.1"/>
</dbReference>
<dbReference type="Pfam" id="PF00271">
    <property type="entry name" value="Helicase_C"/>
    <property type="match status" value="1"/>
</dbReference>
<comment type="similarity">
    <text evidence="6">Belongs to the DEAD box helicase family.</text>
</comment>
<sequence length="853" mass="95912">MSRVKYDVYVSKRGTMELSKKFRRLKRIAARHKAFTQAVMRLTHLHDDDSTTLQDSSSSDSSRPDATAHRSESANIAKSQRMEEVTATSSVRKRAKRRRKSDTASHTASDTHQDTFDTLGIDGRIVEWLKTKNILVMTRVQKLAIPKFIKSGTDVLVQSHTGSGKTLCFVVPILDMFMKRSADFPDSALIAIFAVIMLPTRELATQVHSVVSDAISHMEQNVECSLDTGGVPLSCLVLIGGSPVEHDIKAITKLKTVRGARPLVIATPGRLHHLIDMLQQEMMWTFKDVTALVLDEADRLLEMGYQADMTAIMGNMPKQRKTGFFSATLPKEVLEFAKMILNNYHFINADDGASNKRVAAHGGEEAQTGSDMGHAEGAATYATPVTLKNYYLILDPREKLHFVVLLLEHLRMTGVRKCAIFFLTCDLVDYFSLMIEKCLADGGDQAKEGMRTILYKIHRKMPTARRQLNLDAFRKMLGADGMKNNSEGGPECMGAAAKPAGNTLQVLLCTDIFSRGIDIPQIEWVIQYDAPQDPNFYVHRIGRVSRAGASGNAILLLNNSEEAYVQFQINRKIPLTPLPSNVLDGATSYYDRISGTEPALPHHLHRECTTVAHGKPYVDYLQETTPEKPALPWEHTSKMLSYVRAQLAADRALLLSATKAFVSYTRAYSEHRLKSIFEQKNVDYGALATSFGVLKVPRVKEILGKRLQNFANSDIDVNSVAFKNEEQEKDRLKKLQQRDKETKPSLPVKKTEPKAKVQRTRSEKRVVKRENALREWEELAREESLAKKLRKGKITQEQYEKLLSKQAQSDSDESDSSDECDHRPQVAESDSDWETELDNFVSEWKDKPKTARI</sequence>
<gene>
    <name evidence="10" type="ORF">BOVATA_005950</name>
</gene>